<dbReference type="AlphaFoldDB" id="A0A841Q0L1"/>
<dbReference type="RefSeq" id="WP_184405184.1">
    <property type="nucleotide sequence ID" value="NZ_JACHHJ010000005.1"/>
</dbReference>
<organism evidence="1 2">
    <name type="scientific">Geomicrobium halophilum</name>
    <dbReference type="NCBI Taxonomy" id="549000"/>
    <lineage>
        <taxon>Bacteria</taxon>
        <taxon>Bacillati</taxon>
        <taxon>Bacillota</taxon>
        <taxon>Bacilli</taxon>
        <taxon>Bacillales</taxon>
        <taxon>Geomicrobium</taxon>
    </lineage>
</organism>
<proteinExistence type="predicted"/>
<dbReference type="EMBL" id="JACHHJ010000005">
    <property type="protein sequence ID" value="MBB6451112.1"/>
    <property type="molecule type" value="Genomic_DNA"/>
</dbReference>
<evidence type="ECO:0000313" key="1">
    <source>
        <dbReference type="EMBL" id="MBB6451112.1"/>
    </source>
</evidence>
<evidence type="ECO:0000313" key="2">
    <source>
        <dbReference type="Proteomes" id="UP000568839"/>
    </source>
</evidence>
<keyword evidence="1" id="KW-0238">DNA-binding</keyword>
<dbReference type="PIRSF" id="PIRSF011474">
    <property type="entry name" value="Glucitol_operon_activator"/>
    <property type="match status" value="1"/>
</dbReference>
<sequence>MTLIFIGLALGIAFLIQSALGFWQIKNFNQRYAVMRSEGKVAIGRSRGLFRSGVVLLLSVDNSAKIIRAEKMQGLTIFARFKPVYHLENQYLLKTEEDVERKLDRFSKKALNDARHVYRVVKAGGEVPKPKSPFEKLFSGVTRLFTGKREVND</sequence>
<name>A0A841Q0L1_9BACL</name>
<dbReference type="InterPro" id="IPR009693">
    <property type="entry name" value="Glucitol_operon_activator"/>
</dbReference>
<gene>
    <name evidence="1" type="ORF">HNR44_003106</name>
</gene>
<reference evidence="1 2" key="1">
    <citation type="submission" date="2020-08" db="EMBL/GenBank/DDBJ databases">
        <title>Genomic Encyclopedia of Type Strains, Phase IV (KMG-IV): sequencing the most valuable type-strain genomes for metagenomic binning, comparative biology and taxonomic classification.</title>
        <authorList>
            <person name="Goeker M."/>
        </authorList>
    </citation>
    <scope>NUCLEOTIDE SEQUENCE [LARGE SCALE GENOMIC DNA]</scope>
    <source>
        <strain evidence="1 2">DSM 21769</strain>
    </source>
</reference>
<accession>A0A841Q0L1</accession>
<dbReference type="Proteomes" id="UP000568839">
    <property type="component" value="Unassembled WGS sequence"/>
</dbReference>
<dbReference type="Pfam" id="PF06923">
    <property type="entry name" value="GutM"/>
    <property type="match status" value="1"/>
</dbReference>
<dbReference type="GO" id="GO:0003677">
    <property type="term" value="F:DNA binding"/>
    <property type="evidence" value="ECO:0007669"/>
    <property type="project" value="UniProtKB-KW"/>
</dbReference>
<protein>
    <submittedName>
        <fullName evidence="1">DNA-binding transcriptional regulator of glucitol operon</fullName>
    </submittedName>
</protein>
<keyword evidence="2" id="KW-1185">Reference proteome</keyword>
<comment type="caution">
    <text evidence="1">The sequence shown here is derived from an EMBL/GenBank/DDBJ whole genome shotgun (WGS) entry which is preliminary data.</text>
</comment>